<dbReference type="GO" id="GO:0005829">
    <property type="term" value="C:cytosol"/>
    <property type="evidence" value="ECO:0007669"/>
    <property type="project" value="TreeGrafter"/>
</dbReference>
<dbReference type="Pfam" id="PF00205">
    <property type="entry name" value="TPP_enzyme_M"/>
    <property type="match status" value="1"/>
</dbReference>
<dbReference type="CDD" id="cd02005">
    <property type="entry name" value="TPP_PDC_IPDC"/>
    <property type="match status" value="1"/>
</dbReference>
<feature type="domain" description="SnoaL-like" evidence="11">
    <location>
        <begin position="6"/>
        <end position="132"/>
    </location>
</feature>
<dbReference type="Gene3D" id="3.40.50.1220">
    <property type="entry name" value="TPP-binding domain"/>
    <property type="match status" value="1"/>
</dbReference>
<dbReference type="InterPro" id="IPR029061">
    <property type="entry name" value="THDP-binding"/>
</dbReference>
<evidence type="ECO:0000256" key="8">
    <source>
        <dbReference type="ARBA" id="ARBA00023239"/>
    </source>
</evidence>
<dbReference type="InterPro" id="IPR029035">
    <property type="entry name" value="DHS-like_NAD/FAD-binding_dom"/>
</dbReference>
<comment type="similarity">
    <text evidence="2">Belongs to the TPP enzyme family.</text>
</comment>
<evidence type="ECO:0000256" key="1">
    <source>
        <dbReference type="ARBA" id="ARBA00001964"/>
    </source>
</evidence>
<name>X0B177_FUSOX</name>
<reference evidence="12" key="2">
    <citation type="submission" date="2012-05" db="EMBL/GenBank/DDBJ databases">
        <title>Annotation of the Genome Sequence of Fusarium oxysporum f. sp. melonis 26406.</title>
        <authorList>
            <consortium name="The Broad Institute Genomics Platform"/>
            <person name="Ma L.-J."/>
            <person name="Corby-Kistler H."/>
            <person name="Broz K."/>
            <person name="Gale L.R."/>
            <person name="Jonkers W."/>
            <person name="O'Donnell K."/>
            <person name="Ploetz R."/>
            <person name="Steinberg C."/>
            <person name="Schwartz D.C."/>
            <person name="VanEtten H."/>
            <person name="Zhou S."/>
            <person name="Young S.K."/>
            <person name="Zeng Q."/>
            <person name="Gargeya S."/>
            <person name="Fitzgerald M."/>
            <person name="Abouelleil A."/>
            <person name="Alvarado L."/>
            <person name="Chapman S.B."/>
            <person name="Gainer-Dewar J."/>
            <person name="Goldberg J."/>
            <person name="Griggs A."/>
            <person name="Gujja S."/>
            <person name="Hansen M."/>
            <person name="Howarth C."/>
            <person name="Imamovic A."/>
            <person name="Ireland A."/>
            <person name="Larimer J."/>
            <person name="McCowan C."/>
            <person name="Murphy C."/>
            <person name="Pearson M."/>
            <person name="Poon T.W."/>
            <person name="Priest M."/>
            <person name="Roberts A."/>
            <person name="Saif S."/>
            <person name="Shea T."/>
            <person name="Sykes S."/>
            <person name="Wortman J."/>
            <person name="Nusbaum C."/>
            <person name="Birren B."/>
        </authorList>
    </citation>
    <scope>NUCLEOTIDE SEQUENCE</scope>
    <source>
        <strain evidence="12">26406</strain>
    </source>
</reference>
<protein>
    <recommendedName>
        <fullName evidence="3">Pyruvate decarboxylase</fullName>
    </recommendedName>
</protein>
<evidence type="ECO:0000256" key="2">
    <source>
        <dbReference type="ARBA" id="ARBA00007812"/>
    </source>
</evidence>
<sequence>MTLSIEEISDRLEIQDIYTRYVHAADDRESLDDIFLPNTTFDWTSAGGGKMTYEEAKAGPVFTGKLIPWSFHIYTNARINFLEDRQKAVVKVKAVNPSGLENTRGEPLMFQTHGTYTDQLEKTVDGWRITHRIWHEFTIVGPFKKVDGIPGILESAGKTFDRDPTLTGTKTNEISSGVLSILVPTDPLPSGTSAVETKLQPCLETSVMPEPIQTSNGRLPIPLTTADPFPAMHWTKTLNYTQTVAANTVTTVAYITVNPYNPANATGFPTATTPFGKGAVDERLRNFHGLYGTVGNHVFVYWVKNCDLVLYLGPFENNVNTDYFKTIPEASKTIRFEEDSLQIGCADGDHSRWALRPRGLLRRVLAQLGSGALRQYVEYPKQLLNLPALLASLPRVQKTDPLLQDTFWKRISEFFEPGDITMTETGTQSTGGRDFVLPRQTTLINSGVWLSIGYMLGSSQGVALAQRDLVAEDSSRRGRTILFEGDASFQMTAQELSTIIHKRLDMIIFLINNDGYTIERLVHGKDAIYNDVAPWRYLEAPSCFGAPNDGSYVTMTARASTWGELMEIISKDDFKKGSGLRMVEIMMERMDAPVILKRLLESYSASAS</sequence>
<dbReference type="InterPro" id="IPR047214">
    <property type="entry name" value="TPP_PDC_IPDC"/>
</dbReference>
<dbReference type="FunFam" id="3.40.50.970:FF:000024">
    <property type="entry name" value="Pyruvate decarboxylase isozyme"/>
    <property type="match status" value="1"/>
</dbReference>
<proteinExistence type="inferred from homology"/>
<dbReference type="SUPFAM" id="SSF52518">
    <property type="entry name" value="Thiamin diphosphate-binding fold (THDP-binding)"/>
    <property type="match status" value="1"/>
</dbReference>
<dbReference type="SUPFAM" id="SSF54427">
    <property type="entry name" value="NTF2-like"/>
    <property type="match status" value="1"/>
</dbReference>
<keyword evidence="5" id="KW-0210">Decarboxylase</keyword>
<evidence type="ECO:0000256" key="4">
    <source>
        <dbReference type="ARBA" id="ARBA00022723"/>
    </source>
</evidence>
<dbReference type="InterPro" id="IPR012000">
    <property type="entry name" value="Thiamin_PyroP_enz_cen_dom"/>
</dbReference>
<evidence type="ECO:0000259" key="10">
    <source>
        <dbReference type="Pfam" id="PF02775"/>
    </source>
</evidence>
<reference evidence="12" key="1">
    <citation type="submission" date="2012-04" db="EMBL/GenBank/DDBJ databases">
        <title>The Genome Sequence of Fusarium oxysporum melonis.</title>
        <authorList>
            <consortium name="The Broad Institute Genome Sequencing Platform"/>
            <person name="Ma L.-J."/>
            <person name="Gale L.R."/>
            <person name="Schwartz D.C."/>
            <person name="Zhou S."/>
            <person name="Corby-Kistler H."/>
            <person name="Young S.K."/>
            <person name="Zeng Q."/>
            <person name="Gargeya S."/>
            <person name="Fitzgerald M."/>
            <person name="Haas B."/>
            <person name="Abouelleil A."/>
            <person name="Alvarado L."/>
            <person name="Arachchi H.M."/>
            <person name="Berlin A."/>
            <person name="Brown A."/>
            <person name="Chapman S.B."/>
            <person name="Chen Z."/>
            <person name="Dunbar C."/>
            <person name="Freedman E."/>
            <person name="Gearin G."/>
            <person name="Goldberg J."/>
            <person name="Griggs A."/>
            <person name="Gujja S."/>
            <person name="Heiman D."/>
            <person name="Howarth C."/>
            <person name="Larson L."/>
            <person name="Lui A."/>
            <person name="MacDonald P.J.P."/>
            <person name="Montmayeur A."/>
            <person name="Murphy C."/>
            <person name="Neiman D."/>
            <person name="Pearson M."/>
            <person name="Priest M."/>
            <person name="Roberts A."/>
            <person name="Saif S."/>
            <person name="Shea T."/>
            <person name="Shenoy N."/>
            <person name="Sisk P."/>
            <person name="Stolte C."/>
            <person name="Sykes S."/>
            <person name="Wortman J."/>
            <person name="Nusbaum C."/>
            <person name="Birren B."/>
        </authorList>
    </citation>
    <scope>NUCLEOTIDE SEQUENCE</scope>
    <source>
        <strain evidence="12">26406</strain>
    </source>
</reference>
<dbReference type="EMBL" id="JH659329">
    <property type="protein sequence ID" value="EXK49840.1"/>
    <property type="molecule type" value="Genomic_DNA"/>
</dbReference>
<gene>
    <name evidence="12" type="ORF">FOMG_02320</name>
</gene>
<dbReference type="GO" id="GO:0000287">
    <property type="term" value="F:magnesium ion binding"/>
    <property type="evidence" value="ECO:0007669"/>
    <property type="project" value="InterPro"/>
</dbReference>
<evidence type="ECO:0000259" key="11">
    <source>
        <dbReference type="Pfam" id="PF13577"/>
    </source>
</evidence>
<dbReference type="Gene3D" id="3.10.450.50">
    <property type="match status" value="1"/>
</dbReference>
<evidence type="ECO:0000256" key="5">
    <source>
        <dbReference type="ARBA" id="ARBA00022793"/>
    </source>
</evidence>
<dbReference type="InterPro" id="IPR012110">
    <property type="entry name" value="PDC/IPDC-like"/>
</dbReference>
<dbReference type="Gene3D" id="3.40.50.970">
    <property type="match status" value="1"/>
</dbReference>
<evidence type="ECO:0000313" key="12">
    <source>
        <dbReference type="EMBL" id="EXK49840.1"/>
    </source>
</evidence>
<dbReference type="InterPro" id="IPR032710">
    <property type="entry name" value="NTF2-like_dom_sf"/>
</dbReference>
<dbReference type="HOGENOM" id="CLU_449076_0_0_1"/>
<dbReference type="GO" id="GO:0004737">
    <property type="term" value="F:pyruvate decarboxylase activity"/>
    <property type="evidence" value="ECO:0007669"/>
    <property type="project" value="TreeGrafter"/>
</dbReference>
<dbReference type="OrthoDB" id="308383at2759"/>
<dbReference type="Pfam" id="PF13577">
    <property type="entry name" value="SnoaL_4"/>
    <property type="match status" value="1"/>
</dbReference>
<dbReference type="Pfam" id="PF02775">
    <property type="entry name" value="TPP_enzyme_C"/>
    <property type="match status" value="1"/>
</dbReference>
<dbReference type="PANTHER" id="PTHR43452">
    <property type="entry name" value="PYRUVATE DECARBOXYLASE"/>
    <property type="match status" value="1"/>
</dbReference>
<dbReference type="InterPro" id="IPR011766">
    <property type="entry name" value="TPP_enzyme_TPP-bd"/>
</dbReference>
<comment type="cofactor">
    <cofactor evidence="1">
        <name>thiamine diphosphate</name>
        <dbReference type="ChEBI" id="CHEBI:58937"/>
    </cofactor>
</comment>
<organism evidence="12">
    <name type="scientific">Fusarium oxysporum f. sp. melonis 26406</name>
    <dbReference type="NCBI Taxonomy" id="1089452"/>
    <lineage>
        <taxon>Eukaryota</taxon>
        <taxon>Fungi</taxon>
        <taxon>Dikarya</taxon>
        <taxon>Ascomycota</taxon>
        <taxon>Pezizomycotina</taxon>
        <taxon>Sordariomycetes</taxon>
        <taxon>Hypocreomycetidae</taxon>
        <taxon>Hypocreales</taxon>
        <taxon>Nectriaceae</taxon>
        <taxon>Fusarium</taxon>
        <taxon>Fusarium oxysporum species complex</taxon>
    </lineage>
</organism>
<dbReference type="InterPro" id="IPR037401">
    <property type="entry name" value="SnoaL-like"/>
</dbReference>
<dbReference type="SUPFAM" id="SSF52467">
    <property type="entry name" value="DHS-like NAD/FAD-binding domain"/>
    <property type="match status" value="1"/>
</dbReference>
<dbReference type="GO" id="GO:0005634">
    <property type="term" value="C:nucleus"/>
    <property type="evidence" value="ECO:0007669"/>
    <property type="project" value="TreeGrafter"/>
</dbReference>
<keyword evidence="8" id="KW-0456">Lyase</keyword>
<evidence type="ECO:0000256" key="6">
    <source>
        <dbReference type="ARBA" id="ARBA00022842"/>
    </source>
</evidence>
<dbReference type="PANTHER" id="PTHR43452:SF11">
    <property type="entry name" value="PYRUVATE DECARBOXYLASE"/>
    <property type="match status" value="1"/>
</dbReference>
<keyword evidence="7" id="KW-0786">Thiamine pyrophosphate</keyword>
<feature type="domain" description="Thiamine pyrophosphate enzyme central" evidence="9">
    <location>
        <begin position="263"/>
        <end position="344"/>
    </location>
</feature>
<evidence type="ECO:0000259" key="9">
    <source>
        <dbReference type="Pfam" id="PF00205"/>
    </source>
</evidence>
<dbReference type="Proteomes" id="UP000030703">
    <property type="component" value="Unassembled WGS sequence"/>
</dbReference>
<evidence type="ECO:0000256" key="3">
    <source>
        <dbReference type="ARBA" id="ARBA00014422"/>
    </source>
</evidence>
<keyword evidence="6" id="KW-0460">Magnesium</keyword>
<feature type="domain" description="Thiamine pyrophosphate enzyme TPP-binding" evidence="10">
    <location>
        <begin position="438"/>
        <end position="520"/>
    </location>
</feature>
<accession>X0B177</accession>
<dbReference type="AlphaFoldDB" id="X0B177"/>
<dbReference type="GO" id="GO:0000949">
    <property type="term" value="P:aromatic amino acid family catabolic process to alcohol via Ehrlich pathway"/>
    <property type="evidence" value="ECO:0007669"/>
    <property type="project" value="TreeGrafter"/>
</dbReference>
<dbReference type="VEuPathDB" id="FungiDB:FOMG_02320"/>
<evidence type="ECO:0000256" key="7">
    <source>
        <dbReference type="ARBA" id="ARBA00023052"/>
    </source>
</evidence>
<keyword evidence="4" id="KW-0479">Metal-binding</keyword>
<dbReference type="GO" id="GO:0030976">
    <property type="term" value="F:thiamine pyrophosphate binding"/>
    <property type="evidence" value="ECO:0007669"/>
    <property type="project" value="InterPro"/>
</dbReference>